<dbReference type="Pfam" id="PF00583">
    <property type="entry name" value="Acetyltransf_1"/>
    <property type="match status" value="1"/>
</dbReference>
<keyword evidence="5" id="KW-1185">Reference proteome</keyword>
<sequence length="167" mass="18958">MFVRPVVNPEHTFMVPNDPLTQIRIASPFDEAAASHLLGLVFPDDPHPYAQNIRESNCLNAVATNNEGRLIGFATLLIDPTTQHGTQEWRKYSLYIGAIATEPIHRRKGVGTDLMEFLAQEARKSAPHYQLMHLHVTQDSPSIHFHENCGFVKISTYKNSWLMRRPV</sequence>
<dbReference type="AlphaFoldDB" id="A0A3A8KI86"/>
<evidence type="ECO:0000259" key="3">
    <source>
        <dbReference type="PROSITE" id="PS51186"/>
    </source>
</evidence>
<keyword evidence="1 4" id="KW-0808">Transferase</keyword>
<organism evidence="4 5">
    <name type="scientific">Corallococcus carmarthensis</name>
    <dbReference type="NCBI Taxonomy" id="2316728"/>
    <lineage>
        <taxon>Bacteria</taxon>
        <taxon>Pseudomonadati</taxon>
        <taxon>Myxococcota</taxon>
        <taxon>Myxococcia</taxon>
        <taxon>Myxococcales</taxon>
        <taxon>Cystobacterineae</taxon>
        <taxon>Myxococcaceae</taxon>
        <taxon>Corallococcus</taxon>
    </lineage>
</organism>
<gene>
    <name evidence="4" type="ORF">D7X32_00610</name>
</gene>
<reference evidence="5" key="1">
    <citation type="submission" date="2018-09" db="EMBL/GenBank/DDBJ databases">
        <authorList>
            <person name="Livingstone P.G."/>
            <person name="Whitworth D.E."/>
        </authorList>
    </citation>
    <scope>NUCLEOTIDE SEQUENCE [LARGE SCALE GENOMIC DNA]</scope>
    <source>
        <strain evidence="5">CA043D</strain>
    </source>
</reference>
<dbReference type="GO" id="GO:0016747">
    <property type="term" value="F:acyltransferase activity, transferring groups other than amino-acyl groups"/>
    <property type="evidence" value="ECO:0007669"/>
    <property type="project" value="InterPro"/>
</dbReference>
<keyword evidence="2" id="KW-0012">Acyltransferase</keyword>
<dbReference type="PANTHER" id="PTHR43877">
    <property type="entry name" value="AMINOALKYLPHOSPHONATE N-ACETYLTRANSFERASE-RELATED-RELATED"/>
    <property type="match status" value="1"/>
</dbReference>
<evidence type="ECO:0000313" key="4">
    <source>
        <dbReference type="EMBL" id="RKH07928.1"/>
    </source>
</evidence>
<evidence type="ECO:0000256" key="2">
    <source>
        <dbReference type="ARBA" id="ARBA00023315"/>
    </source>
</evidence>
<dbReference type="InterPro" id="IPR016181">
    <property type="entry name" value="Acyl_CoA_acyltransferase"/>
</dbReference>
<dbReference type="CDD" id="cd04301">
    <property type="entry name" value="NAT_SF"/>
    <property type="match status" value="1"/>
</dbReference>
<evidence type="ECO:0000256" key="1">
    <source>
        <dbReference type="ARBA" id="ARBA00022679"/>
    </source>
</evidence>
<dbReference type="InterPro" id="IPR050832">
    <property type="entry name" value="Bact_Acetyltransf"/>
</dbReference>
<protein>
    <submittedName>
        <fullName evidence="4">GNAT family N-acetyltransferase</fullName>
    </submittedName>
</protein>
<dbReference type="InterPro" id="IPR000182">
    <property type="entry name" value="GNAT_dom"/>
</dbReference>
<feature type="domain" description="N-acetyltransferase" evidence="3">
    <location>
        <begin position="21"/>
        <end position="167"/>
    </location>
</feature>
<name>A0A3A8KI86_9BACT</name>
<dbReference type="Proteomes" id="UP000268313">
    <property type="component" value="Unassembled WGS sequence"/>
</dbReference>
<dbReference type="Gene3D" id="3.40.630.30">
    <property type="match status" value="1"/>
</dbReference>
<accession>A0A3A8KI86</accession>
<proteinExistence type="predicted"/>
<dbReference type="PROSITE" id="PS51186">
    <property type="entry name" value="GNAT"/>
    <property type="match status" value="1"/>
</dbReference>
<dbReference type="EMBL" id="RAWE01000001">
    <property type="protein sequence ID" value="RKH07928.1"/>
    <property type="molecule type" value="Genomic_DNA"/>
</dbReference>
<dbReference type="SUPFAM" id="SSF55729">
    <property type="entry name" value="Acyl-CoA N-acyltransferases (Nat)"/>
    <property type="match status" value="1"/>
</dbReference>
<comment type="caution">
    <text evidence="4">The sequence shown here is derived from an EMBL/GenBank/DDBJ whole genome shotgun (WGS) entry which is preliminary data.</text>
</comment>
<evidence type="ECO:0000313" key="5">
    <source>
        <dbReference type="Proteomes" id="UP000268313"/>
    </source>
</evidence>